<dbReference type="AlphaFoldDB" id="K4LCA7"/>
<dbReference type="HOGENOM" id="CLU_2829882_0_0_9"/>
<accession>K4LCA7</accession>
<proteinExistence type="predicted"/>
<reference evidence="1 2" key="1">
    <citation type="journal article" date="2012" name="BMC Genomics">
        <title>Genome-guided analysis of physiological and morphological traits of the fermentative acetate oxidizer Thermacetogenium phaeum.</title>
        <authorList>
            <person name="Oehler D."/>
            <person name="Poehlein A."/>
            <person name="Leimbach A."/>
            <person name="Muller N."/>
            <person name="Daniel R."/>
            <person name="Gottschalk G."/>
            <person name="Schink B."/>
        </authorList>
    </citation>
    <scope>NUCLEOTIDE SEQUENCE [LARGE SCALE GENOMIC DNA]</scope>
    <source>
        <strain evidence="2">ATCC BAA-254 / DSM 26808 / PB</strain>
    </source>
</reference>
<dbReference type="Proteomes" id="UP000000467">
    <property type="component" value="Chromosome"/>
</dbReference>
<protein>
    <submittedName>
        <fullName evidence="1">Uncharacterized protein</fullName>
    </submittedName>
</protein>
<sequence>MYIQHRDGRTELFQGMTGAWVMSVQQTCPAATCLPQKLMKEGWFVLAITAGRSNFDVRCQLNSLGR</sequence>
<dbReference type="EMBL" id="CP003732">
    <property type="protein sequence ID" value="AFV10363.1"/>
    <property type="molecule type" value="Genomic_DNA"/>
</dbReference>
<keyword evidence="2" id="KW-1185">Reference proteome</keyword>
<evidence type="ECO:0000313" key="2">
    <source>
        <dbReference type="Proteomes" id="UP000000467"/>
    </source>
</evidence>
<organism evidence="1 2">
    <name type="scientific">Thermacetogenium phaeum (strain ATCC BAA-254 / DSM 26808 / PB)</name>
    <dbReference type="NCBI Taxonomy" id="1089553"/>
    <lineage>
        <taxon>Bacteria</taxon>
        <taxon>Bacillati</taxon>
        <taxon>Bacillota</taxon>
        <taxon>Clostridia</taxon>
        <taxon>Thermoanaerobacterales</taxon>
        <taxon>Thermoanaerobacteraceae</taxon>
        <taxon>Thermacetogenium</taxon>
    </lineage>
</organism>
<name>K4LCA7_THEPS</name>
<evidence type="ECO:0000313" key="1">
    <source>
        <dbReference type="EMBL" id="AFV10363.1"/>
    </source>
</evidence>
<dbReference type="KEGG" id="tpz:Tph_c01150"/>
<gene>
    <name evidence="1" type="ordered locus">Tph_c01150</name>
</gene>